<accession>A0A5C5V2C0</accession>
<sequence length="171" mass="19251">MATADAIRLKKTIAAAEGYLELGMTSHALSELQRRGKLTHGSSRACFLMGESLRELSRYREALIPLRRSAEIKPDDLHVWLSLGWCYKRTGQLMRAIDSLDRALSYAPNDALLHYNLACYWSLACERRPALNHLAEALKLDSNFLDLVDGESDFEPLRNDPGFKMLTGVIV</sequence>
<dbReference type="EMBL" id="SIHJ01000003">
    <property type="protein sequence ID" value="TWT32541.1"/>
    <property type="molecule type" value="Genomic_DNA"/>
</dbReference>
<organism evidence="4 5">
    <name type="scientific">Posidoniimonas corsicana</name>
    <dbReference type="NCBI Taxonomy" id="1938618"/>
    <lineage>
        <taxon>Bacteria</taxon>
        <taxon>Pseudomonadati</taxon>
        <taxon>Planctomycetota</taxon>
        <taxon>Planctomycetia</taxon>
        <taxon>Pirellulales</taxon>
        <taxon>Lacipirellulaceae</taxon>
        <taxon>Posidoniimonas</taxon>
    </lineage>
</organism>
<dbReference type="NCBIfam" id="NF047558">
    <property type="entry name" value="TPR_END_plus"/>
    <property type="match status" value="1"/>
</dbReference>
<feature type="repeat" description="TPR" evidence="3">
    <location>
        <begin position="43"/>
        <end position="76"/>
    </location>
</feature>
<dbReference type="SUPFAM" id="SSF48452">
    <property type="entry name" value="TPR-like"/>
    <property type="match status" value="1"/>
</dbReference>
<gene>
    <name evidence="4" type="ORF">KOR34_43040</name>
</gene>
<dbReference type="AlphaFoldDB" id="A0A5C5V2C0"/>
<reference evidence="4 5" key="1">
    <citation type="submission" date="2019-02" db="EMBL/GenBank/DDBJ databases">
        <title>Deep-cultivation of Planctomycetes and their phenomic and genomic characterization uncovers novel biology.</title>
        <authorList>
            <person name="Wiegand S."/>
            <person name="Jogler M."/>
            <person name="Boedeker C."/>
            <person name="Pinto D."/>
            <person name="Vollmers J."/>
            <person name="Rivas-Marin E."/>
            <person name="Kohn T."/>
            <person name="Peeters S.H."/>
            <person name="Heuer A."/>
            <person name="Rast P."/>
            <person name="Oberbeckmann S."/>
            <person name="Bunk B."/>
            <person name="Jeske O."/>
            <person name="Meyerdierks A."/>
            <person name="Storesund J.E."/>
            <person name="Kallscheuer N."/>
            <person name="Luecker S."/>
            <person name="Lage O.M."/>
            <person name="Pohl T."/>
            <person name="Merkel B.J."/>
            <person name="Hornburger P."/>
            <person name="Mueller R.-W."/>
            <person name="Bruemmer F."/>
            <person name="Labrenz M."/>
            <person name="Spormann A.M."/>
            <person name="Op Den Camp H."/>
            <person name="Overmann J."/>
            <person name="Amann R."/>
            <person name="Jetten M.S.M."/>
            <person name="Mascher T."/>
            <person name="Medema M.H."/>
            <person name="Devos D.P."/>
            <person name="Kaster A.-K."/>
            <person name="Ovreas L."/>
            <person name="Rohde M."/>
            <person name="Galperin M.Y."/>
            <person name="Jogler C."/>
        </authorList>
    </citation>
    <scope>NUCLEOTIDE SEQUENCE [LARGE SCALE GENOMIC DNA]</scope>
    <source>
        <strain evidence="4 5">KOR34</strain>
    </source>
</reference>
<keyword evidence="1" id="KW-0677">Repeat</keyword>
<dbReference type="Pfam" id="PF14559">
    <property type="entry name" value="TPR_19"/>
    <property type="match status" value="1"/>
</dbReference>
<evidence type="ECO:0000313" key="4">
    <source>
        <dbReference type="EMBL" id="TWT32541.1"/>
    </source>
</evidence>
<dbReference type="InterPro" id="IPR011990">
    <property type="entry name" value="TPR-like_helical_dom_sf"/>
</dbReference>
<keyword evidence="2 3" id="KW-0802">TPR repeat</keyword>
<dbReference type="Gene3D" id="1.25.40.10">
    <property type="entry name" value="Tetratricopeptide repeat domain"/>
    <property type="match status" value="1"/>
</dbReference>
<dbReference type="SMART" id="SM00028">
    <property type="entry name" value="TPR"/>
    <property type="match status" value="3"/>
</dbReference>
<proteinExistence type="predicted"/>
<evidence type="ECO:0000256" key="3">
    <source>
        <dbReference type="PROSITE-ProRule" id="PRU00339"/>
    </source>
</evidence>
<evidence type="ECO:0000256" key="2">
    <source>
        <dbReference type="ARBA" id="ARBA00022803"/>
    </source>
</evidence>
<evidence type="ECO:0000313" key="5">
    <source>
        <dbReference type="Proteomes" id="UP000316714"/>
    </source>
</evidence>
<dbReference type="InterPro" id="IPR019734">
    <property type="entry name" value="TPR_rpt"/>
</dbReference>
<feature type="repeat" description="TPR" evidence="3">
    <location>
        <begin position="77"/>
        <end position="110"/>
    </location>
</feature>
<protein>
    <submittedName>
        <fullName evidence="4">Tetratricopeptide repeat protein</fullName>
    </submittedName>
</protein>
<dbReference type="RefSeq" id="WP_197531640.1">
    <property type="nucleotide sequence ID" value="NZ_SIHJ01000003.1"/>
</dbReference>
<dbReference type="Proteomes" id="UP000316714">
    <property type="component" value="Unassembled WGS sequence"/>
</dbReference>
<dbReference type="PANTHER" id="PTHR44943">
    <property type="entry name" value="CELLULOSE SYNTHASE OPERON PROTEIN C"/>
    <property type="match status" value="1"/>
</dbReference>
<name>A0A5C5V2C0_9BACT</name>
<dbReference type="PANTHER" id="PTHR44943:SF8">
    <property type="entry name" value="TPR REPEAT-CONTAINING PROTEIN MJ0263"/>
    <property type="match status" value="1"/>
</dbReference>
<comment type="caution">
    <text evidence="4">The sequence shown here is derived from an EMBL/GenBank/DDBJ whole genome shotgun (WGS) entry which is preliminary data.</text>
</comment>
<evidence type="ECO:0000256" key="1">
    <source>
        <dbReference type="ARBA" id="ARBA00022737"/>
    </source>
</evidence>
<dbReference type="InterPro" id="IPR051685">
    <property type="entry name" value="Ycf3/AcsC/BcsC/TPR_MFPF"/>
</dbReference>
<keyword evidence="5" id="KW-1185">Reference proteome</keyword>
<dbReference type="PROSITE" id="PS50005">
    <property type="entry name" value="TPR"/>
    <property type="match status" value="2"/>
</dbReference>